<accession>A0ABV8QHF7</accession>
<evidence type="ECO:0008006" key="4">
    <source>
        <dbReference type="Google" id="ProtNLM"/>
    </source>
</evidence>
<keyword evidence="3" id="KW-1185">Reference proteome</keyword>
<dbReference type="Proteomes" id="UP001595798">
    <property type="component" value="Unassembled WGS sequence"/>
</dbReference>
<comment type="caution">
    <text evidence="2">The sequence shown here is derived from an EMBL/GenBank/DDBJ whole genome shotgun (WGS) entry which is preliminary data.</text>
</comment>
<sequence length="95" mass="10771">MTAHFRNELPAMDENGKVSDSDPREEPFVVETDLINEELLEGLVQEYCTRYHGLNDQESPLKERDRVMAAVRRGELVIWFDPVDNTAGLGRPSGP</sequence>
<gene>
    <name evidence="2" type="ORF">ACFOZ5_08010</name>
</gene>
<proteinExistence type="predicted"/>
<feature type="compositionally biased region" description="Basic and acidic residues" evidence="1">
    <location>
        <begin position="14"/>
        <end position="26"/>
    </location>
</feature>
<reference evidence="3" key="1">
    <citation type="journal article" date="2019" name="Int. J. Syst. Evol. Microbiol.">
        <title>The Global Catalogue of Microorganisms (GCM) 10K type strain sequencing project: providing services to taxonomists for standard genome sequencing and annotation.</title>
        <authorList>
            <consortium name="The Broad Institute Genomics Platform"/>
            <consortium name="The Broad Institute Genome Sequencing Center for Infectious Disease"/>
            <person name="Wu L."/>
            <person name="Ma J."/>
        </authorList>
    </citation>
    <scope>NUCLEOTIDE SEQUENCE [LARGE SCALE GENOMIC DNA]</scope>
    <source>
        <strain evidence="3">CECT 7297</strain>
    </source>
</reference>
<organism evidence="2 3">
    <name type="scientific">Marinobacter lacisalsi</name>
    <dbReference type="NCBI Taxonomy" id="475979"/>
    <lineage>
        <taxon>Bacteria</taxon>
        <taxon>Pseudomonadati</taxon>
        <taxon>Pseudomonadota</taxon>
        <taxon>Gammaproteobacteria</taxon>
        <taxon>Pseudomonadales</taxon>
        <taxon>Marinobacteraceae</taxon>
        <taxon>Marinobacter</taxon>
    </lineage>
</organism>
<name>A0ABV8QHF7_9GAMM</name>
<evidence type="ECO:0000313" key="3">
    <source>
        <dbReference type="Proteomes" id="UP001595798"/>
    </source>
</evidence>
<evidence type="ECO:0000256" key="1">
    <source>
        <dbReference type="SAM" id="MobiDB-lite"/>
    </source>
</evidence>
<feature type="region of interest" description="Disordered" evidence="1">
    <location>
        <begin position="1"/>
        <end position="26"/>
    </location>
</feature>
<dbReference type="SUPFAM" id="SSF118001">
    <property type="entry name" value="YehU-like"/>
    <property type="match status" value="1"/>
</dbReference>
<protein>
    <recommendedName>
        <fullName evidence="4">YheU family protein</fullName>
    </recommendedName>
</protein>
<dbReference type="InterPro" id="IPR036685">
    <property type="entry name" value="YehU-like_sf"/>
</dbReference>
<evidence type="ECO:0000313" key="2">
    <source>
        <dbReference type="EMBL" id="MFC4258971.1"/>
    </source>
</evidence>
<dbReference type="EMBL" id="JBHSDI010000011">
    <property type="protein sequence ID" value="MFC4258971.1"/>
    <property type="molecule type" value="Genomic_DNA"/>
</dbReference>
<dbReference type="RefSeq" id="WP_379886513.1">
    <property type="nucleotide sequence ID" value="NZ_JBHSDI010000011.1"/>
</dbReference>
<dbReference type="Gene3D" id="1.10.10.610">
    <property type="entry name" value="YehU-like"/>
    <property type="match status" value="1"/>
</dbReference>